<dbReference type="Proteomes" id="UP000023152">
    <property type="component" value="Unassembled WGS sequence"/>
</dbReference>
<accession>X6MTJ7</accession>
<proteinExistence type="predicted"/>
<keyword evidence="2" id="KW-1185">Reference proteome</keyword>
<gene>
    <name evidence="1" type="ORF">RFI_20023</name>
</gene>
<name>X6MTJ7_RETFI</name>
<dbReference type="AlphaFoldDB" id="X6MTJ7"/>
<sequence length="214" mass="25051">LDIEYFSTVFGETDVIQPTRHPLFIREICITIWNEMKFNSTKVIQDREKSRIWRHILQDNSCELATALQKGVVRPRVDELLNQLAQKCAISIDELNKFIKENGTDTSIDFDALTDEELARICGVDKKKLKDDFETHKTKMKNFKNSQEEVHKLLANLESDRLQKEKSLIKKKFILLKWPFQFFLFENGVAQVPTLVQCCSKLDFLKLLVKLLLF</sequence>
<comment type="caution">
    <text evidence="1">The sequence shown here is derived from an EMBL/GenBank/DDBJ whole genome shotgun (WGS) entry which is preliminary data.</text>
</comment>
<reference evidence="1 2" key="1">
    <citation type="journal article" date="2013" name="Curr. Biol.">
        <title>The Genome of the Foraminiferan Reticulomyxa filosa.</title>
        <authorList>
            <person name="Glockner G."/>
            <person name="Hulsmann N."/>
            <person name="Schleicher M."/>
            <person name="Noegel A.A."/>
            <person name="Eichinger L."/>
            <person name="Gallinger C."/>
            <person name="Pawlowski J."/>
            <person name="Sierra R."/>
            <person name="Euteneuer U."/>
            <person name="Pillet L."/>
            <person name="Moustafa A."/>
            <person name="Platzer M."/>
            <person name="Groth M."/>
            <person name="Szafranski K."/>
            <person name="Schliwa M."/>
        </authorList>
    </citation>
    <scope>NUCLEOTIDE SEQUENCE [LARGE SCALE GENOMIC DNA]</scope>
</reference>
<protein>
    <submittedName>
        <fullName evidence="1">Uncharacterized protein</fullName>
    </submittedName>
</protein>
<evidence type="ECO:0000313" key="1">
    <source>
        <dbReference type="EMBL" id="ETO17298.1"/>
    </source>
</evidence>
<organism evidence="1 2">
    <name type="scientific">Reticulomyxa filosa</name>
    <dbReference type="NCBI Taxonomy" id="46433"/>
    <lineage>
        <taxon>Eukaryota</taxon>
        <taxon>Sar</taxon>
        <taxon>Rhizaria</taxon>
        <taxon>Retaria</taxon>
        <taxon>Foraminifera</taxon>
        <taxon>Monothalamids</taxon>
        <taxon>Reticulomyxidae</taxon>
        <taxon>Reticulomyxa</taxon>
    </lineage>
</organism>
<evidence type="ECO:0000313" key="2">
    <source>
        <dbReference type="Proteomes" id="UP000023152"/>
    </source>
</evidence>
<feature type="non-terminal residue" evidence="1">
    <location>
        <position position="1"/>
    </location>
</feature>
<dbReference type="EMBL" id="ASPP01016914">
    <property type="protein sequence ID" value="ETO17298.1"/>
    <property type="molecule type" value="Genomic_DNA"/>
</dbReference>